<keyword evidence="14" id="KW-1185">Reference proteome</keyword>
<evidence type="ECO:0000313" key="14">
    <source>
        <dbReference type="Proteomes" id="UP001500392"/>
    </source>
</evidence>
<evidence type="ECO:0000259" key="12">
    <source>
        <dbReference type="Pfam" id="PF13609"/>
    </source>
</evidence>
<evidence type="ECO:0000256" key="1">
    <source>
        <dbReference type="ARBA" id="ARBA00004571"/>
    </source>
</evidence>
<evidence type="ECO:0000256" key="11">
    <source>
        <dbReference type="SAM" id="SignalP"/>
    </source>
</evidence>
<feature type="signal peptide" evidence="11">
    <location>
        <begin position="1"/>
        <end position="21"/>
    </location>
</feature>
<comment type="subunit">
    <text evidence="2">Homotrimer.</text>
</comment>
<dbReference type="InterPro" id="IPR023614">
    <property type="entry name" value="Porin_dom_sf"/>
</dbReference>
<dbReference type="PRINTS" id="PR00182">
    <property type="entry name" value="ECOLNEIPORIN"/>
</dbReference>
<dbReference type="CDD" id="cd00342">
    <property type="entry name" value="gram_neg_porins"/>
    <property type="match status" value="1"/>
</dbReference>
<comment type="subcellular location">
    <subcellularLocation>
        <location evidence="1">Cell outer membrane</location>
        <topology evidence="1">Multi-pass membrane protein</topology>
    </subcellularLocation>
</comment>
<comment type="caution">
    <text evidence="13">The sequence shown here is derived from an EMBL/GenBank/DDBJ whole genome shotgun (WGS) entry which is preliminary data.</text>
</comment>
<dbReference type="PANTHER" id="PTHR34501">
    <property type="entry name" value="PROTEIN YDDL-RELATED"/>
    <property type="match status" value="1"/>
</dbReference>
<keyword evidence="9" id="KW-0472">Membrane</keyword>
<organism evidence="13 14">
    <name type="scientific">Zhongshania borealis</name>
    <dbReference type="NCBI Taxonomy" id="889488"/>
    <lineage>
        <taxon>Bacteria</taxon>
        <taxon>Pseudomonadati</taxon>
        <taxon>Pseudomonadota</taxon>
        <taxon>Gammaproteobacteria</taxon>
        <taxon>Cellvibrionales</taxon>
        <taxon>Spongiibacteraceae</taxon>
        <taxon>Zhongshania</taxon>
    </lineage>
</organism>
<evidence type="ECO:0000256" key="6">
    <source>
        <dbReference type="ARBA" id="ARBA00022729"/>
    </source>
</evidence>
<evidence type="ECO:0000256" key="2">
    <source>
        <dbReference type="ARBA" id="ARBA00011233"/>
    </source>
</evidence>
<dbReference type="RefSeq" id="WP_344933062.1">
    <property type="nucleotide sequence ID" value="NZ_BAABDM010000001.1"/>
</dbReference>
<evidence type="ECO:0000256" key="10">
    <source>
        <dbReference type="ARBA" id="ARBA00023237"/>
    </source>
</evidence>
<feature type="domain" description="Porin" evidence="12">
    <location>
        <begin position="8"/>
        <end position="301"/>
    </location>
</feature>
<evidence type="ECO:0000256" key="9">
    <source>
        <dbReference type="ARBA" id="ARBA00023136"/>
    </source>
</evidence>
<keyword evidence="4" id="KW-1134">Transmembrane beta strand</keyword>
<gene>
    <name evidence="13" type="ORF">GCM10022414_10240</name>
</gene>
<accession>A0ABP7WI76</accession>
<dbReference type="InterPro" id="IPR033900">
    <property type="entry name" value="Gram_neg_porin_domain"/>
</dbReference>
<dbReference type="Pfam" id="PF13609">
    <property type="entry name" value="Porin_4"/>
    <property type="match status" value="1"/>
</dbReference>
<proteinExistence type="predicted"/>
<keyword evidence="6 11" id="KW-0732">Signal</keyword>
<dbReference type="EMBL" id="BAABDM010000001">
    <property type="protein sequence ID" value="GAA4089265.1"/>
    <property type="molecule type" value="Genomic_DNA"/>
</dbReference>
<keyword evidence="8" id="KW-0626">Porin</keyword>
<name>A0ABP7WI76_9GAMM</name>
<keyword evidence="3" id="KW-0813">Transport</keyword>
<dbReference type="Gene3D" id="2.40.160.10">
    <property type="entry name" value="Porin"/>
    <property type="match status" value="1"/>
</dbReference>
<evidence type="ECO:0000256" key="7">
    <source>
        <dbReference type="ARBA" id="ARBA00023065"/>
    </source>
</evidence>
<evidence type="ECO:0000313" key="13">
    <source>
        <dbReference type="EMBL" id="GAA4089265.1"/>
    </source>
</evidence>
<dbReference type="InterPro" id="IPR001702">
    <property type="entry name" value="Porin_Gram-ve"/>
</dbReference>
<keyword evidence="10" id="KW-0998">Cell outer membrane</keyword>
<dbReference type="SUPFAM" id="SSF56935">
    <property type="entry name" value="Porins"/>
    <property type="match status" value="1"/>
</dbReference>
<dbReference type="PANTHER" id="PTHR34501:SF9">
    <property type="entry name" value="MAJOR OUTER MEMBRANE PROTEIN P.IA"/>
    <property type="match status" value="1"/>
</dbReference>
<sequence>MKRLLLPASILLASGAQLAHADLSFYGKANVSYQRTEMELNGTEQWELNSNASRVGLKGSTPIQDSGFTVIYQAEYEIAVDSGSTGSETFKQRNTFVGIKGNFGTVSAGQFDTATKLLAKKVDLFNDLAVADIKNIMEGENRQKNIIQYSSPTVLGGLSFTAAASPGENRDTNEDNTADGNVFSVEYRTKQFLLALAHDTDIGGYDTTRGVATTSLGPVDLGLLIQTAELADDSDAEQEDSTLISAAFNASDVWVFKAQYGVAETELATGDQEKIQAAIGADYKVSSELTIFAYAAQVETDTVGTESTTDSTAGAGIWFKF</sequence>
<keyword evidence="7" id="KW-0406">Ion transport</keyword>
<keyword evidence="5" id="KW-0812">Transmembrane</keyword>
<evidence type="ECO:0000256" key="5">
    <source>
        <dbReference type="ARBA" id="ARBA00022692"/>
    </source>
</evidence>
<protein>
    <recommendedName>
        <fullName evidence="12">Porin domain-containing protein</fullName>
    </recommendedName>
</protein>
<evidence type="ECO:0000256" key="3">
    <source>
        <dbReference type="ARBA" id="ARBA00022448"/>
    </source>
</evidence>
<dbReference type="Proteomes" id="UP001500392">
    <property type="component" value="Unassembled WGS sequence"/>
</dbReference>
<feature type="chain" id="PRO_5046688972" description="Porin domain-containing protein" evidence="11">
    <location>
        <begin position="22"/>
        <end position="321"/>
    </location>
</feature>
<evidence type="ECO:0000256" key="4">
    <source>
        <dbReference type="ARBA" id="ARBA00022452"/>
    </source>
</evidence>
<reference evidence="14" key="1">
    <citation type="journal article" date="2019" name="Int. J. Syst. Evol. Microbiol.">
        <title>The Global Catalogue of Microorganisms (GCM) 10K type strain sequencing project: providing services to taxonomists for standard genome sequencing and annotation.</title>
        <authorList>
            <consortium name="The Broad Institute Genomics Platform"/>
            <consortium name="The Broad Institute Genome Sequencing Center for Infectious Disease"/>
            <person name="Wu L."/>
            <person name="Ma J."/>
        </authorList>
    </citation>
    <scope>NUCLEOTIDE SEQUENCE [LARGE SCALE GENOMIC DNA]</scope>
    <source>
        <strain evidence="14">JCM 17304</strain>
    </source>
</reference>
<dbReference type="InterPro" id="IPR050298">
    <property type="entry name" value="Gram-neg_bact_OMP"/>
</dbReference>
<evidence type="ECO:0000256" key="8">
    <source>
        <dbReference type="ARBA" id="ARBA00023114"/>
    </source>
</evidence>